<evidence type="ECO:0000313" key="6">
    <source>
        <dbReference type="Proteomes" id="UP001208938"/>
    </source>
</evidence>
<evidence type="ECO:0000313" key="5">
    <source>
        <dbReference type="EMBL" id="MCW1931571.1"/>
    </source>
</evidence>
<evidence type="ECO:0000256" key="3">
    <source>
        <dbReference type="ARBA" id="ARBA00023315"/>
    </source>
</evidence>
<keyword evidence="3 5" id="KW-0012">Acyltransferase</keyword>
<protein>
    <submittedName>
        <fullName evidence="5">Phosphate acyltransferase</fullName>
    </submittedName>
</protein>
<evidence type="ECO:0000256" key="1">
    <source>
        <dbReference type="ARBA" id="ARBA00005656"/>
    </source>
</evidence>
<dbReference type="InterPro" id="IPR002505">
    <property type="entry name" value="PTA_PTB"/>
</dbReference>
<feature type="domain" description="Phosphate acetyl/butaryl transferase" evidence="4">
    <location>
        <begin position="53"/>
        <end position="282"/>
    </location>
</feature>
<accession>A0ABT3GVJ9</accession>
<dbReference type="Proteomes" id="UP001208938">
    <property type="component" value="Unassembled WGS sequence"/>
</dbReference>
<dbReference type="Gene3D" id="3.40.718.10">
    <property type="entry name" value="Isopropylmalate Dehydrogenase"/>
    <property type="match status" value="1"/>
</dbReference>
<dbReference type="Pfam" id="PF01515">
    <property type="entry name" value="PTA_PTB"/>
    <property type="match status" value="1"/>
</dbReference>
<dbReference type="GO" id="GO:0016746">
    <property type="term" value="F:acyltransferase activity"/>
    <property type="evidence" value="ECO:0007669"/>
    <property type="project" value="UniProtKB-KW"/>
</dbReference>
<dbReference type="PANTHER" id="PTHR43356:SF1">
    <property type="entry name" value="PHOSPHATE ACETYLTRANSFERASE EUTD"/>
    <property type="match status" value="1"/>
</dbReference>
<evidence type="ECO:0000256" key="2">
    <source>
        <dbReference type="ARBA" id="ARBA00022679"/>
    </source>
</evidence>
<sequence>MSVLDQALAAARAGQFRVVLPEMDDPRIADAAARLRAEGLAQVVTLADARPAEAYVEHLLANRPGLKPALALRMLDKPLIRAAAMVAAGEADTMVAGAANATRRVIEAAALAVGMADGVQTPSSFFLMLLPDGRELVFADCGVNTSPDAAQLADIARASAATARGLFGEARVALLSYSTGASGAGPSVETVRAAAQASGFPGPVQADAALNASIAAKKGYDAPPANTLIFPDLNSGNIAYKLMQELGGAQALGPFLQGFAKPICDLSRGATVEDIVAATLVTLTMVNKP</sequence>
<keyword evidence="6" id="KW-1185">Reference proteome</keyword>
<name>A0ABT3GVJ9_9RHOB</name>
<evidence type="ECO:0000259" key="4">
    <source>
        <dbReference type="Pfam" id="PF01515"/>
    </source>
</evidence>
<dbReference type="RefSeq" id="WP_264504676.1">
    <property type="nucleotide sequence ID" value="NZ_JAPDFL010000001.1"/>
</dbReference>
<dbReference type="PIRSF" id="PIRSF000428">
    <property type="entry name" value="P_Ac_trans"/>
    <property type="match status" value="1"/>
</dbReference>
<organism evidence="5 6">
    <name type="scientific">Pararhodobacter zhoushanensis</name>
    <dbReference type="NCBI Taxonomy" id="2479545"/>
    <lineage>
        <taxon>Bacteria</taxon>
        <taxon>Pseudomonadati</taxon>
        <taxon>Pseudomonadota</taxon>
        <taxon>Alphaproteobacteria</taxon>
        <taxon>Rhodobacterales</taxon>
        <taxon>Paracoccaceae</taxon>
        <taxon>Pararhodobacter</taxon>
    </lineage>
</organism>
<dbReference type="SUPFAM" id="SSF53659">
    <property type="entry name" value="Isocitrate/Isopropylmalate dehydrogenase-like"/>
    <property type="match status" value="1"/>
</dbReference>
<dbReference type="InterPro" id="IPR050500">
    <property type="entry name" value="Phos_Acetyltrans/Butyryltrans"/>
</dbReference>
<comment type="caution">
    <text evidence="5">The sequence shown here is derived from an EMBL/GenBank/DDBJ whole genome shotgun (WGS) entry which is preliminary data.</text>
</comment>
<dbReference type="InterPro" id="IPR012147">
    <property type="entry name" value="P_Ac_Bu_trans"/>
</dbReference>
<reference evidence="5 6" key="1">
    <citation type="submission" date="2022-10" db="EMBL/GenBank/DDBJ databases">
        <title>Pararhodobacter sp. nov., isolated from marine algae.</title>
        <authorList>
            <person name="Choi B.J."/>
            <person name="Kim J.M."/>
            <person name="Lee J.K."/>
            <person name="Choi D.G."/>
            <person name="Jeon C.O."/>
        </authorList>
    </citation>
    <scope>NUCLEOTIDE SEQUENCE [LARGE SCALE GENOMIC DNA]</scope>
    <source>
        <strain evidence="5 6">ZQ420</strain>
    </source>
</reference>
<gene>
    <name evidence="5" type="ORF">OKW52_04670</name>
</gene>
<dbReference type="PANTHER" id="PTHR43356">
    <property type="entry name" value="PHOSPHATE ACETYLTRANSFERASE"/>
    <property type="match status" value="1"/>
</dbReference>
<proteinExistence type="inferred from homology"/>
<keyword evidence="2" id="KW-0808">Transferase</keyword>
<comment type="similarity">
    <text evidence="1">Belongs to the phosphate acetyltransferase and butyryltransferase family.</text>
</comment>
<dbReference type="EMBL" id="JAPDFL010000001">
    <property type="protein sequence ID" value="MCW1931571.1"/>
    <property type="molecule type" value="Genomic_DNA"/>
</dbReference>